<dbReference type="AlphaFoldDB" id="A0A5B7FHT6"/>
<sequence length="141" mass="15685">MSQRTIICFGLDELVYRNPAETIAEEVGLRHGWAKVDSVYKFPRSSTVKIIFKDADMAKRTLLEVLNLFHIHIPGYQTRQEDFILLLTCNKCNAAQVALAPAPSGPATPNLSKSLSGLLCVFNAQMANMYNPAWPRMGSQT</sequence>
<proteinExistence type="predicted"/>
<name>A0A5B7FHT6_PORTR</name>
<keyword evidence="2" id="KW-1185">Reference proteome</keyword>
<protein>
    <submittedName>
        <fullName evidence="1">Uncharacterized protein</fullName>
    </submittedName>
</protein>
<evidence type="ECO:0000313" key="1">
    <source>
        <dbReference type="EMBL" id="MPC44693.1"/>
    </source>
</evidence>
<evidence type="ECO:0000313" key="2">
    <source>
        <dbReference type="Proteomes" id="UP000324222"/>
    </source>
</evidence>
<dbReference type="EMBL" id="VSRR010006396">
    <property type="protein sequence ID" value="MPC44693.1"/>
    <property type="molecule type" value="Genomic_DNA"/>
</dbReference>
<dbReference type="Proteomes" id="UP000324222">
    <property type="component" value="Unassembled WGS sequence"/>
</dbReference>
<reference evidence="1 2" key="1">
    <citation type="submission" date="2019-05" db="EMBL/GenBank/DDBJ databases">
        <title>Another draft genome of Portunus trituberculatus and its Hox gene families provides insights of decapod evolution.</title>
        <authorList>
            <person name="Jeong J.-H."/>
            <person name="Song I."/>
            <person name="Kim S."/>
            <person name="Choi T."/>
            <person name="Kim D."/>
            <person name="Ryu S."/>
            <person name="Kim W."/>
        </authorList>
    </citation>
    <scope>NUCLEOTIDE SEQUENCE [LARGE SCALE GENOMIC DNA]</scope>
    <source>
        <tissue evidence="1">Muscle</tissue>
    </source>
</reference>
<comment type="caution">
    <text evidence="1">The sequence shown here is derived from an EMBL/GenBank/DDBJ whole genome shotgun (WGS) entry which is preliminary data.</text>
</comment>
<organism evidence="1 2">
    <name type="scientific">Portunus trituberculatus</name>
    <name type="common">Swimming crab</name>
    <name type="synonym">Neptunus trituberculatus</name>
    <dbReference type="NCBI Taxonomy" id="210409"/>
    <lineage>
        <taxon>Eukaryota</taxon>
        <taxon>Metazoa</taxon>
        <taxon>Ecdysozoa</taxon>
        <taxon>Arthropoda</taxon>
        <taxon>Crustacea</taxon>
        <taxon>Multicrustacea</taxon>
        <taxon>Malacostraca</taxon>
        <taxon>Eumalacostraca</taxon>
        <taxon>Eucarida</taxon>
        <taxon>Decapoda</taxon>
        <taxon>Pleocyemata</taxon>
        <taxon>Brachyura</taxon>
        <taxon>Eubrachyura</taxon>
        <taxon>Portunoidea</taxon>
        <taxon>Portunidae</taxon>
        <taxon>Portuninae</taxon>
        <taxon>Portunus</taxon>
    </lineage>
</organism>
<accession>A0A5B7FHT6</accession>
<gene>
    <name evidence="1" type="ORF">E2C01_038372</name>
</gene>